<gene>
    <name evidence="2" type="ORF">DVK44_16545</name>
</gene>
<dbReference type="NCBIfam" id="TIGR03696">
    <property type="entry name" value="Rhs_assc_core"/>
    <property type="match status" value="1"/>
</dbReference>
<dbReference type="AlphaFoldDB" id="A0A345HQR0"/>
<evidence type="ECO:0008006" key="4">
    <source>
        <dbReference type="Google" id="ProtNLM"/>
    </source>
</evidence>
<reference evidence="3" key="1">
    <citation type="submission" date="2018-07" db="EMBL/GenBank/DDBJ databases">
        <authorList>
            <person name="Zhao J."/>
        </authorList>
    </citation>
    <scope>NUCLEOTIDE SEQUENCE [LARGE SCALE GENOMIC DNA]</scope>
    <source>
        <strain evidence="3">GSSD-12</strain>
    </source>
</reference>
<dbReference type="PANTHER" id="PTHR32305:SF15">
    <property type="entry name" value="PROTEIN RHSA-RELATED"/>
    <property type="match status" value="1"/>
</dbReference>
<feature type="region of interest" description="Disordered" evidence="1">
    <location>
        <begin position="441"/>
        <end position="461"/>
    </location>
</feature>
<keyword evidence="3" id="KW-1185">Reference proteome</keyword>
<dbReference type="Gene3D" id="2.180.10.10">
    <property type="entry name" value="RHS repeat-associated core"/>
    <property type="match status" value="1"/>
</dbReference>
<protein>
    <recommendedName>
        <fullName evidence="4">RHS repeat-associated core domain-containing protein</fullName>
    </recommendedName>
</protein>
<dbReference type="InterPro" id="IPR050708">
    <property type="entry name" value="T6SS_VgrG/RHS"/>
</dbReference>
<sequence length="461" mass="49198">MTDSVAGTFGATYDASGNVEGETLPGGYTLSTVSDETGFTTSRFYTRDTDGIALLSDAAVPTVHGQASSSTRSAGAGYSQDFRYDRTGRLTDVDESGTYGSQHRAYSFDANSNRTRLVSARDQDGTPVSTTTDYTYDTADSLTGTGITYDAFGRTLTKPGTTFGYYANDLVRRQTCGDRRKTWSLDAQGRLASSTAETLDGQGAVTASVSSVNHYRNGTDSPSWTVEDVAANLRSRNVTSLSGNLAAVTGTSGGTVLQLTDLHGDAGVALPLDPAQPLAVADTDEYRNVREGTASARYNWPTAHMRESDTPSGAILMGVRQYDPSIGRFLSVDPVYGGNANPYEYCSGDSNNCTDLGGDCSSSKLCCTFSVDNPHPSHTVKGRINVHADVALVRLGKDGLRLQGRRGRVQSPRGGQLGAAWHLLLLQGRGRFHGLDRPGRVREQGLRYGHKPPKTLPQRVG</sequence>
<name>A0A345HQR0_9ACTN</name>
<dbReference type="Proteomes" id="UP000253868">
    <property type="component" value="Chromosome"/>
</dbReference>
<dbReference type="OrthoDB" id="3751446at2"/>
<accession>A0A345HQR0</accession>
<proteinExistence type="predicted"/>
<evidence type="ECO:0000313" key="3">
    <source>
        <dbReference type="Proteomes" id="UP000253868"/>
    </source>
</evidence>
<dbReference type="EMBL" id="CP031194">
    <property type="protein sequence ID" value="AXG79034.1"/>
    <property type="molecule type" value="Genomic_DNA"/>
</dbReference>
<dbReference type="InterPro" id="IPR022385">
    <property type="entry name" value="Rhs_assc_core"/>
</dbReference>
<dbReference type="PANTHER" id="PTHR32305">
    <property type="match status" value="1"/>
</dbReference>
<evidence type="ECO:0000313" key="2">
    <source>
        <dbReference type="EMBL" id="AXG79034.1"/>
    </source>
</evidence>
<dbReference type="KEGG" id="spad:DVK44_16545"/>
<evidence type="ECO:0000256" key="1">
    <source>
        <dbReference type="SAM" id="MobiDB-lite"/>
    </source>
</evidence>
<organism evidence="2 3">
    <name type="scientific">Streptomyces paludis</name>
    <dbReference type="NCBI Taxonomy" id="2282738"/>
    <lineage>
        <taxon>Bacteria</taxon>
        <taxon>Bacillati</taxon>
        <taxon>Actinomycetota</taxon>
        <taxon>Actinomycetes</taxon>
        <taxon>Kitasatosporales</taxon>
        <taxon>Streptomycetaceae</taxon>
        <taxon>Streptomyces</taxon>
    </lineage>
</organism>